<dbReference type="InterPro" id="IPR002156">
    <property type="entry name" value="RNaseH_domain"/>
</dbReference>
<proteinExistence type="predicted"/>
<dbReference type="InterPro" id="IPR036397">
    <property type="entry name" value="RNaseH_sf"/>
</dbReference>
<dbReference type="GO" id="GO:0003676">
    <property type="term" value="F:nucleic acid binding"/>
    <property type="evidence" value="ECO:0007669"/>
    <property type="project" value="InterPro"/>
</dbReference>
<dbReference type="SUPFAM" id="SSF53098">
    <property type="entry name" value="Ribonuclease H-like"/>
    <property type="match status" value="1"/>
</dbReference>
<name>A0A4C1SGU6_EUMVA</name>
<dbReference type="CDD" id="cd09276">
    <property type="entry name" value="Rnase_HI_RT_non_LTR"/>
    <property type="match status" value="1"/>
</dbReference>
<gene>
    <name evidence="2" type="ORF">EVAR_70541_1</name>
</gene>
<sequence length="190" mass="21290">MDGGVGSGVFSHELGILDSHRLPDSCSFFQAEVFAACRTMHGRDSLGSIGIFVDSQAAILALNSYTTTSSLFEECKQELSRLSCLFVITLVWFSAHRDYYGNERADQLARRVTALDISSVESVGKPLGSIKSGILRHFLRKSEEKWRRLDTCRMARFLWPSYNEKRIMQLAALSRTDISRLLAVMTLDTG</sequence>
<protein>
    <recommendedName>
        <fullName evidence="1">RNase H type-1 domain-containing protein</fullName>
    </recommendedName>
</protein>
<dbReference type="GO" id="GO:0004523">
    <property type="term" value="F:RNA-DNA hybrid ribonuclease activity"/>
    <property type="evidence" value="ECO:0007669"/>
    <property type="project" value="InterPro"/>
</dbReference>
<evidence type="ECO:0000313" key="2">
    <source>
        <dbReference type="EMBL" id="GBP01379.1"/>
    </source>
</evidence>
<dbReference type="AlphaFoldDB" id="A0A4C1SGU6"/>
<evidence type="ECO:0000313" key="3">
    <source>
        <dbReference type="Proteomes" id="UP000299102"/>
    </source>
</evidence>
<comment type="caution">
    <text evidence="2">The sequence shown here is derived from an EMBL/GenBank/DDBJ whole genome shotgun (WGS) entry which is preliminary data.</text>
</comment>
<dbReference type="Proteomes" id="UP000299102">
    <property type="component" value="Unassembled WGS sequence"/>
</dbReference>
<feature type="domain" description="RNase H type-1" evidence="1">
    <location>
        <begin position="1"/>
        <end position="114"/>
    </location>
</feature>
<organism evidence="2 3">
    <name type="scientific">Eumeta variegata</name>
    <name type="common">Bagworm moth</name>
    <name type="synonym">Eumeta japonica</name>
    <dbReference type="NCBI Taxonomy" id="151549"/>
    <lineage>
        <taxon>Eukaryota</taxon>
        <taxon>Metazoa</taxon>
        <taxon>Ecdysozoa</taxon>
        <taxon>Arthropoda</taxon>
        <taxon>Hexapoda</taxon>
        <taxon>Insecta</taxon>
        <taxon>Pterygota</taxon>
        <taxon>Neoptera</taxon>
        <taxon>Endopterygota</taxon>
        <taxon>Lepidoptera</taxon>
        <taxon>Glossata</taxon>
        <taxon>Ditrysia</taxon>
        <taxon>Tineoidea</taxon>
        <taxon>Psychidae</taxon>
        <taxon>Oiketicinae</taxon>
        <taxon>Eumeta</taxon>
    </lineage>
</organism>
<dbReference type="OrthoDB" id="7966981at2759"/>
<evidence type="ECO:0000259" key="1">
    <source>
        <dbReference type="PROSITE" id="PS50879"/>
    </source>
</evidence>
<accession>A0A4C1SGU6</accession>
<dbReference type="InterPro" id="IPR012337">
    <property type="entry name" value="RNaseH-like_sf"/>
</dbReference>
<dbReference type="EMBL" id="BGZK01003444">
    <property type="protein sequence ID" value="GBP01379.1"/>
    <property type="molecule type" value="Genomic_DNA"/>
</dbReference>
<reference evidence="2 3" key="1">
    <citation type="journal article" date="2019" name="Commun. Biol.">
        <title>The bagworm genome reveals a unique fibroin gene that provides high tensile strength.</title>
        <authorList>
            <person name="Kono N."/>
            <person name="Nakamura H."/>
            <person name="Ohtoshi R."/>
            <person name="Tomita M."/>
            <person name="Numata K."/>
            <person name="Arakawa K."/>
        </authorList>
    </citation>
    <scope>NUCLEOTIDE SEQUENCE [LARGE SCALE GENOMIC DNA]</scope>
</reference>
<keyword evidence="3" id="KW-1185">Reference proteome</keyword>
<dbReference type="Gene3D" id="3.30.420.10">
    <property type="entry name" value="Ribonuclease H-like superfamily/Ribonuclease H"/>
    <property type="match status" value="1"/>
</dbReference>
<dbReference type="PROSITE" id="PS50879">
    <property type="entry name" value="RNASE_H_1"/>
    <property type="match status" value="1"/>
</dbReference>